<evidence type="ECO:0000259" key="2">
    <source>
        <dbReference type="Pfam" id="PF25597"/>
    </source>
</evidence>
<evidence type="ECO:0000313" key="3">
    <source>
        <dbReference type="EMBL" id="OWY95726.1"/>
    </source>
</evidence>
<name>A0A225UT18_9STRA</name>
<feature type="region of interest" description="Disordered" evidence="1">
    <location>
        <begin position="83"/>
        <end position="158"/>
    </location>
</feature>
<dbReference type="Pfam" id="PF25597">
    <property type="entry name" value="SH3_retrovirus"/>
    <property type="match status" value="1"/>
</dbReference>
<dbReference type="InterPro" id="IPR057670">
    <property type="entry name" value="SH3_retrovirus"/>
</dbReference>
<comment type="caution">
    <text evidence="3">The sequence shown here is derived from an EMBL/GenBank/DDBJ whole genome shotgun (WGS) entry which is preliminary data.</text>
</comment>
<dbReference type="STRING" id="4795.A0A225UT18"/>
<keyword evidence="4" id="KW-1185">Reference proteome</keyword>
<dbReference type="AlphaFoldDB" id="A0A225UT18"/>
<accession>A0A225UT18</accession>
<organism evidence="3 4">
    <name type="scientific">Phytophthora megakarya</name>
    <dbReference type="NCBI Taxonomy" id="4795"/>
    <lineage>
        <taxon>Eukaryota</taxon>
        <taxon>Sar</taxon>
        <taxon>Stramenopiles</taxon>
        <taxon>Oomycota</taxon>
        <taxon>Peronosporomycetes</taxon>
        <taxon>Peronosporales</taxon>
        <taxon>Peronosporaceae</taxon>
        <taxon>Phytophthora</taxon>
    </lineage>
</organism>
<reference evidence="4" key="1">
    <citation type="submission" date="2017-03" db="EMBL/GenBank/DDBJ databases">
        <title>Phytopthora megakarya and P. palmivora, two closely related causual agents of cacao black pod achieved similar genome size and gene model numbers by different mechanisms.</title>
        <authorList>
            <person name="Ali S."/>
            <person name="Shao J."/>
            <person name="Larry D.J."/>
            <person name="Kronmiller B."/>
            <person name="Shen D."/>
            <person name="Strem M.D."/>
            <person name="Melnick R.L."/>
            <person name="Guiltinan M.J."/>
            <person name="Tyler B.M."/>
            <person name="Meinhardt L.W."/>
            <person name="Bailey B.A."/>
        </authorList>
    </citation>
    <scope>NUCLEOTIDE SEQUENCE [LARGE SCALE GENOMIC DNA]</scope>
    <source>
        <strain evidence="4">zdho120</strain>
    </source>
</reference>
<sequence length="158" mass="17705">MPSSKTDGRTPYELWYNRISLMQYIKVGYVHITEQYRAKHDARARLCMYLGVPDHKKGYLLIYINTHVILYSRDVVFKEDEFPPLTGLTFTPEPTQPTSRQQPTATPASMPAPPAPATGPAPEPEAEPVSPPVTTRSRNENRTRSSKQTGTALIEGGY</sequence>
<protein>
    <submittedName>
        <fullName evidence="3">Transposon Polyprotein integrase</fullName>
    </submittedName>
</protein>
<feature type="compositionally biased region" description="Pro residues" evidence="1">
    <location>
        <begin position="110"/>
        <end position="123"/>
    </location>
</feature>
<dbReference type="EMBL" id="NBNE01012565">
    <property type="protein sequence ID" value="OWY95726.1"/>
    <property type="molecule type" value="Genomic_DNA"/>
</dbReference>
<feature type="compositionally biased region" description="Polar residues" evidence="1">
    <location>
        <begin position="88"/>
        <end position="102"/>
    </location>
</feature>
<evidence type="ECO:0000256" key="1">
    <source>
        <dbReference type="SAM" id="MobiDB-lite"/>
    </source>
</evidence>
<proteinExistence type="predicted"/>
<evidence type="ECO:0000313" key="4">
    <source>
        <dbReference type="Proteomes" id="UP000198211"/>
    </source>
</evidence>
<gene>
    <name evidence="3" type="ORF">PHMEG_00034195</name>
</gene>
<feature type="domain" description="Retroviral polymerase SH3-like" evidence="2">
    <location>
        <begin position="29"/>
        <end position="84"/>
    </location>
</feature>
<dbReference type="Proteomes" id="UP000198211">
    <property type="component" value="Unassembled WGS sequence"/>
</dbReference>
<dbReference type="OrthoDB" id="422839at2759"/>